<sequence length="233" mass="26544">MLNVTFLNFLENPAFVIPWYLVGAIAVIWVVWDVFKVNTRVNTALKYAWPIIMIFFSVVGLVLYLITCRPPGIGKKKGKDEIDYHHRYVSAKWKKVTGSVMHCVAGDGLGIITAMVISRMIDLNFWPEFWFEYAVGFLFGWFIFQFIAMRKMADSTSKALWLAGRAEFFSMITVMVGMGLVMRFVTPEIAGLSPNPDTFTFWGFGALGLFVGAIFTFPMNWWLVSIGWKHGMS</sequence>
<feature type="transmembrane region" description="Helical" evidence="1">
    <location>
        <begin position="47"/>
        <end position="67"/>
    </location>
</feature>
<evidence type="ECO:0000313" key="4">
    <source>
        <dbReference type="EMBL" id="PSK82262.1"/>
    </source>
</evidence>
<dbReference type="OrthoDB" id="510720at2"/>
<keyword evidence="6" id="KW-1185">Reference proteome</keyword>
<organism evidence="4 5">
    <name type="scientific">Prolixibacter denitrificans</name>
    <dbReference type="NCBI Taxonomy" id="1541063"/>
    <lineage>
        <taxon>Bacteria</taxon>
        <taxon>Pseudomonadati</taxon>
        <taxon>Bacteroidota</taxon>
        <taxon>Bacteroidia</taxon>
        <taxon>Marinilabiliales</taxon>
        <taxon>Prolixibacteraceae</taxon>
        <taxon>Prolixibacter</taxon>
    </lineage>
</organism>
<reference evidence="3 6" key="2">
    <citation type="submission" date="2019-10" db="EMBL/GenBank/DDBJ databases">
        <title>Prolixibacter strains distinguished by the presence of nitrate reductase genes were adept at nitrate-dependent anaerobic corrosion of metallic iron and carbon steel.</title>
        <authorList>
            <person name="Iino T."/>
            <person name="Shono N."/>
            <person name="Ito K."/>
            <person name="Nakamura R."/>
            <person name="Sueoka K."/>
            <person name="Harayama S."/>
            <person name="Ohkuma M."/>
        </authorList>
    </citation>
    <scope>NUCLEOTIDE SEQUENCE [LARGE SCALE GENOMIC DNA]</scope>
    <source>
        <strain evidence="3 6">MIC1-1</strain>
    </source>
</reference>
<reference evidence="4 5" key="1">
    <citation type="submission" date="2018-03" db="EMBL/GenBank/DDBJ databases">
        <title>Genomic Encyclopedia of Archaeal and Bacterial Type Strains, Phase II (KMG-II): from individual species to whole genera.</title>
        <authorList>
            <person name="Goeker M."/>
        </authorList>
    </citation>
    <scope>NUCLEOTIDE SEQUENCE [LARGE SCALE GENOMIC DNA]</scope>
    <source>
        <strain evidence="4 5">DSM 27267</strain>
    </source>
</reference>
<keyword evidence="1" id="KW-0812">Transmembrane</keyword>
<gene>
    <name evidence="4" type="ORF">CLV93_1065</name>
    <name evidence="3" type="ORF">JCM18694_32350</name>
</gene>
<name>A0A2P8CBG3_9BACT</name>
<dbReference type="AlphaFoldDB" id="A0A2P8CBG3"/>
<keyword evidence="1" id="KW-1133">Transmembrane helix</keyword>
<evidence type="ECO:0000256" key="1">
    <source>
        <dbReference type="SAM" id="Phobius"/>
    </source>
</evidence>
<dbReference type="Proteomes" id="UP000396862">
    <property type="component" value="Unassembled WGS sequence"/>
</dbReference>
<protein>
    <submittedName>
        <fullName evidence="4">Uncharacterized protein DUF4396</fullName>
    </submittedName>
</protein>
<dbReference type="EMBL" id="BLAU01000001">
    <property type="protein sequence ID" value="GET22989.1"/>
    <property type="molecule type" value="Genomic_DNA"/>
</dbReference>
<dbReference type="Pfam" id="PF14342">
    <property type="entry name" value="DUF4396"/>
    <property type="match status" value="1"/>
</dbReference>
<feature type="domain" description="DUF4396" evidence="2">
    <location>
        <begin position="93"/>
        <end position="229"/>
    </location>
</feature>
<evidence type="ECO:0000313" key="5">
    <source>
        <dbReference type="Proteomes" id="UP000240621"/>
    </source>
</evidence>
<keyword evidence="1" id="KW-0472">Membrane</keyword>
<dbReference type="EMBL" id="PYGC01000006">
    <property type="protein sequence ID" value="PSK82262.1"/>
    <property type="molecule type" value="Genomic_DNA"/>
</dbReference>
<evidence type="ECO:0000259" key="2">
    <source>
        <dbReference type="Pfam" id="PF14342"/>
    </source>
</evidence>
<accession>A0A2P8CBG3</accession>
<evidence type="ECO:0000313" key="6">
    <source>
        <dbReference type="Proteomes" id="UP000396862"/>
    </source>
</evidence>
<proteinExistence type="predicted"/>
<dbReference type="Proteomes" id="UP000240621">
    <property type="component" value="Unassembled WGS sequence"/>
</dbReference>
<feature type="transmembrane region" description="Helical" evidence="1">
    <location>
        <begin position="160"/>
        <end position="181"/>
    </location>
</feature>
<dbReference type="RefSeq" id="WP_106542492.1">
    <property type="nucleotide sequence ID" value="NZ_BLAU01000001.1"/>
</dbReference>
<feature type="transmembrane region" description="Helical" evidence="1">
    <location>
        <begin position="12"/>
        <end position="32"/>
    </location>
</feature>
<feature type="transmembrane region" description="Helical" evidence="1">
    <location>
        <begin position="201"/>
        <end position="224"/>
    </location>
</feature>
<evidence type="ECO:0000313" key="3">
    <source>
        <dbReference type="EMBL" id="GET22989.1"/>
    </source>
</evidence>
<feature type="transmembrane region" description="Helical" evidence="1">
    <location>
        <begin position="129"/>
        <end position="148"/>
    </location>
</feature>
<dbReference type="InterPro" id="IPR025509">
    <property type="entry name" value="DUF4396"/>
</dbReference>
<comment type="caution">
    <text evidence="4">The sequence shown here is derived from an EMBL/GenBank/DDBJ whole genome shotgun (WGS) entry which is preliminary data.</text>
</comment>